<reference evidence="2 3" key="1">
    <citation type="submission" date="2021-03" db="EMBL/GenBank/DDBJ databases">
        <title>Genomic and phenotypic characterization of Chloracidobacterium isolates provides evidence for multiple species.</title>
        <authorList>
            <person name="Saini M.K."/>
            <person name="Costas A.M.G."/>
            <person name="Tank M."/>
            <person name="Bryant D.A."/>
        </authorList>
    </citation>
    <scope>NUCLEOTIDE SEQUENCE [LARGE SCALE GENOMIC DNA]</scope>
    <source>
        <strain evidence="2 3">BV2-C</strain>
    </source>
</reference>
<gene>
    <name evidence="2" type="primary">larE</name>
    <name evidence="2" type="ORF">J8C06_14980</name>
</gene>
<organism evidence="2 3">
    <name type="scientific">Chloracidobacterium validum</name>
    <dbReference type="NCBI Taxonomy" id="2821543"/>
    <lineage>
        <taxon>Bacteria</taxon>
        <taxon>Pseudomonadati</taxon>
        <taxon>Acidobacteriota</taxon>
        <taxon>Terriglobia</taxon>
        <taxon>Terriglobales</taxon>
        <taxon>Acidobacteriaceae</taxon>
        <taxon>Chloracidobacterium</taxon>
    </lineage>
</organism>
<evidence type="ECO:0000259" key="1">
    <source>
        <dbReference type="Pfam" id="PF00733"/>
    </source>
</evidence>
<dbReference type="InterPro" id="IPR001962">
    <property type="entry name" value="Asn_synthase"/>
</dbReference>
<dbReference type="PIRSF" id="PIRSF006661">
    <property type="entry name" value="PP-lp_UCP006661"/>
    <property type="match status" value="1"/>
</dbReference>
<dbReference type="NCBIfam" id="TIGR00268">
    <property type="entry name" value="ATP-dependent sacrificial sulfur transferase LarE"/>
    <property type="match status" value="1"/>
</dbReference>
<keyword evidence="2" id="KW-0808">Transferase</keyword>
<accession>A0ABX8BGW6</accession>
<dbReference type="SUPFAM" id="SSF52402">
    <property type="entry name" value="Adenine nucleotide alpha hydrolases-like"/>
    <property type="match status" value="1"/>
</dbReference>
<dbReference type="PANTHER" id="PTHR43169">
    <property type="entry name" value="EXSB FAMILY PROTEIN"/>
    <property type="match status" value="1"/>
</dbReference>
<dbReference type="RefSeq" id="WP_211430224.1">
    <property type="nucleotide sequence ID" value="NZ_CP072649.1"/>
</dbReference>
<evidence type="ECO:0000313" key="3">
    <source>
        <dbReference type="Proteomes" id="UP000676506"/>
    </source>
</evidence>
<dbReference type="InterPro" id="IPR005232">
    <property type="entry name" value="LarE"/>
</dbReference>
<dbReference type="CDD" id="cd01990">
    <property type="entry name" value="LarE-like"/>
    <property type="match status" value="1"/>
</dbReference>
<dbReference type="InterPro" id="IPR052188">
    <property type="entry name" value="Ni-pincer_cofactor_biosynth"/>
</dbReference>
<name>A0ABX8BGW6_9BACT</name>
<dbReference type="InterPro" id="IPR014729">
    <property type="entry name" value="Rossmann-like_a/b/a_fold"/>
</dbReference>
<dbReference type="Pfam" id="PF00733">
    <property type="entry name" value="Asn_synthase"/>
    <property type="match status" value="1"/>
</dbReference>
<dbReference type="EMBL" id="CP072649">
    <property type="protein sequence ID" value="QUW04335.1"/>
    <property type="molecule type" value="Genomic_DNA"/>
</dbReference>
<dbReference type="GO" id="GO:0016740">
    <property type="term" value="F:transferase activity"/>
    <property type="evidence" value="ECO:0007669"/>
    <property type="project" value="UniProtKB-KW"/>
</dbReference>
<evidence type="ECO:0000313" key="2">
    <source>
        <dbReference type="EMBL" id="QUW04335.1"/>
    </source>
</evidence>
<protein>
    <submittedName>
        <fullName evidence="2">ATP-dependent sacrificial sulfur transferase LarE</fullName>
    </submittedName>
</protein>
<dbReference type="Proteomes" id="UP000676506">
    <property type="component" value="Chromosome 2"/>
</dbReference>
<dbReference type="Gene3D" id="3.40.50.620">
    <property type="entry name" value="HUPs"/>
    <property type="match status" value="1"/>
</dbReference>
<proteinExistence type="predicted"/>
<sequence>MDTDPVHLPSLTTATEKEHALRAWLRETTSLVIALSGGVDSSYLAFIAHQELGHAALAVTGRSPSLAAVERADVTRFVTRYGLRHAFLETHELDNPAYAANPIDRCYFCKTELFRQLWSLAKQQGIPLVCDGTNADDLAEVRPGRRAAGEQAVASPLAQFGFTKADIRERTRHWELPTADKPASPCLASRIPHGQPVTIGKLTAIERGEAALRALGFREFRLRHHDRLARVEVARQELPRALDPAMAAQLVAALKPLGFAFVTLDLEGFRSGSLNDAAVHNANLEELSERHPL</sequence>
<dbReference type="PANTHER" id="PTHR43169:SF2">
    <property type="entry name" value="NAD_GMP SYNTHASE DOMAIN-CONTAINING PROTEIN"/>
    <property type="match status" value="1"/>
</dbReference>
<feature type="domain" description="Asparagine synthetase" evidence="1">
    <location>
        <begin position="19"/>
        <end position="91"/>
    </location>
</feature>
<keyword evidence="3" id="KW-1185">Reference proteome</keyword>